<dbReference type="CDD" id="cd18548">
    <property type="entry name" value="ABC_6TM_Tm287_like"/>
    <property type="match status" value="1"/>
</dbReference>
<feature type="transmembrane region" description="Helical" evidence="9">
    <location>
        <begin position="157"/>
        <end position="180"/>
    </location>
</feature>
<evidence type="ECO:0000256" key="4">
    <source>
        <dbReference type="ARBA" id="ARBA00022692"/>
    </source>
</evidence>
<dbReference type="AlphaFoldDB" id="A0AB38XQ45"/>
<dbReference type="SUPFAM" id="SSF90123">
    <property type="entry name" value="ABC transporter transmembrane region"/>
    <property type="match status" value="1"/>
</dbReference>
<dbReference type="SMART" id="SM00382">
    <property type="entry name" value="AAA"/>
    <property type="match status" value="1"/>
</dbReference>
<dbReference type="GO" id="GO:0015421">
    <property type="term" value="F:ABC-type oligopeptide transporter activity"/>
    <property type="evidence" value="ECO:0007669"/>
    <property type="project" value="TreeGrafter"/>
</dbReference>
<feature type="domain" description="ABC transporter" evidence="10">
    <location>
        <begin position="336"/>
        <end position="578"/>
    </location>
</feature>
<dbReference type="FunFam" id="3.40.50.300:FF:000854">
    <property type="entry name" value="Multidrug ABC transporter ATP-binding protein"/>
    <property type="match status" value="1"/>
</dbReference>
<reference evidence="12" key="1">
    <citation type="submission" date="2023-01" db="EMBL/GenBank/DDBJ databases">
        <title>Comparative Genomic Analysis of the Clinically-Derived Winkia Strain NY0527 Provides Evidence into the Taxonomic Reassignment of Winkia neuii and Characterizes Their Virulence Traits.</title>
        <authorList>
            <person name="Cai X."/>
            <person name="Peng Y."/>
            <person name="Li M."/>
            <person name="Qiu Y."/>
            <person name="Wang Y."/>
            <person name="Xu L."/>
            <person name="Hou Q."/>
        </authorList>
    </citation>
    <scope>NUCLEOTIDE SEQUENCE</scope>
    <source>
        <strain evidence="12">NY0527</strain>
    </source>
</reference>
<keyword evidence="4 9" id="KW-0812">Transmembrane</keyword>
<dbReference type="GO" id="GO:0005524">
    <property type="term" value="F:ATP binding"/>
    <property type="evidence" value="ECO:0007669"/>
    <property type="project" value="UniProtKB-KW"/>
</dbReference>
<dbReference type="InterPro" id="IPR003593">
    <property type="entry name" value="AAA+_ATPase"/>
</dbReference>
<evidence type="ECO:0000256" key="8">
    <source>
        <dbReference type="ARBA" id="ARBA00023136"/>
    </source>
</evidence>
<keyword evidence="8 9" id="KW-0472">Membrane</keyword>
<feature type="transmembrane region" description="Helical" evidence="9">
    <location>
        <begin position="127"/>
        <end position="151"/>
    </location>
</feature>
<gene>
    <name evidence="12" type="ORF">PIG85_01995</name>
</gene>
<keyword evidence="7 9" id="KW-1133">Transmembrane helix</keyword>
<feature type="transmembrane region" description="Helical" evidence="9">
    <location>
        <begin position="57"/>
        <end position="77"/>
    </location>
</feature>
<evidence type="ECO:0000256" key="3">
    <source>
        <dbReference type="ARBA" id="ARBA00022475"/>
    </source>
</evidence>
<dbReference type="PROSITE" id="PS50893">
    <property type="entry name" value="ABC_TRANSPORTER_2"/>
    <property type="match status" value="1"/>
</dbReference>
<dbReference type="Gene3D" id="3.40.50.300">
    <property type="entry name" value="P-loop containing nucleotide triphosphate hydrolases"/>
    <property type="match status" value="1"/>
</dbReference>
<evidence type="ECO:0000259" key="11">
    <source>
        <dbReference type="PROSITE" id="PS50929"/>
    </source>
</evidence>
<dbReference type="KEGG" id="wne:PIG85_01995"/>
<sequence>MLLKLSWQYLHRHKFAIAVVVLAQLAQTLLNLFLPALNARIIDKGVVAGNLEVVKQSGLTMILFSFLSAGLSFLAVYQGARLSMALGKYLRKVQFIKVGEFGLPEINRFGAGTLVTRATNDAQQVQMVTFITLTVMVVAPVMMVGGIFMALRQAVGLSWILAVSIAVLGAAAGGAMYLLAPIFKRIQSRIDDVNAVLREQLTGVQVIRAFGRQDSEADRFAHANARLRKMQLRAGNIFAIFIPSISLIIGISNAAVVWFASGQVEAAQMEIGDLMAYINYLAMILGAVMMAAMLFMMIPRGRVSAGRIGEVLQTTPQVQDASSPVPMPQGPVDFVFTNAQITHPGAESPVLANINVTIPAGKTTAIIGSTGTGKSTFVNLLPRLMDTSEGELVVRERDGNTTNIRNIELAQLRSHVALVPQKAYLFSGTIATTVSGLTKEQITDEVRARVRRALTGAAADEFVDKLEDGVDAKVESGGSNFSGGQKQRLTIARALYAQAGLVIFDDSFSALDYATDARVRTNLRKYVGDAAVVVVAQRVSTVRHADNILVFDAGQITAQGTHEELMESSQTYREIVASQLSAEEAA</sequence>
<dbReference type="GO" id="GO:0016887">
    <property type="term" value="F:ATP hydrolysis activity"/>
    <property type="evidence" value="ECO:0007669"/>
    <property type="project" value="InterPro"/>
</dbReference>
<comment type="subcellular location">
    <subcellularLocation>
        <location evidence="1">Cell membrane</location>
        <topology evidence="1">Multi-pass membrane protein</topology>
    </subcellularLocation>
</comment>
<dbReference type="PANTHER" id="PTHR43394">
    <property type="entry name" value="ATP-DEPENDENT PERMEASE MDL1, MITOCHONDRIAL"/>
    <property type="match status" value="1"/>
</dbReference>
<dbReference type="InterPro" id="IPR036640">
    <property type="entry name" value="ABC1_TM_sf"/>
</dbReference>
<dbReference type="Proteomes" id="UP001211044">
    <property type="component" value="Chromosome"/>
</dbReference>
<dbReference type="EMBL" id="CP116394">
    <property type="protein sequence ID" value="WCE46441.1"/>
    <property type="molecule type" value="Genomic_DNA"/>
</dbReference>
<proteinExistence type="predicted"/>
<evidence type="ECO:0000259" key="10">
    <source>
        <dbReference type="PROSITE" id="PS50893"/>
    </source>
</evidence>
<dbReference type="Pfam" id="PF00664">
    <property type="entry name" value="ABC_membrane"/>
    <property type="match status" value="1"/>
</dbReference>
<dbReference type="Pfam" id="PF00005">
    <property type="entry name" value="ABC_tran"/>
    <property type="match status" value="1"/>
</dbReference>
<evidence type="ECO:0000313" key="12">
    <source>
        <dbReference type="EMBL" id="WCE46441.1"/>
    </source>
</evidence>
<feature type="transmembrane region" description="Helical" evidence="9">
    <location>
        <begin position="15"/>
        <end position="37"/>
    </location>
</feature>
<name>A0AB38XQ45_9ACTO</name>
<dbReference type="GO" id="GO:0005886">
    <property type="term" value="C:plasma membrane"/>
    <property type="evidence" value="ECO:0007669"/>
    <property type="project" value="UniProtKB-SubCell"/>
</dbReference>
<dbReference type="InterPro" id="IPR003439">
    <property type="entry name" value="ABC_transporter-like_ATP-bd"/>
</dbReference>
<keyword evidence="3" id="KW-1003">Cell membrane</keyword>
<organism evidence="12 13">
    <name type="scientific">Winkia neuii subsp. anitrata</name>
    <dbReference type="NCBI Taxonomy" id="29318"/>
    <lineage>
        <taxon>Bacteria</taxon>
        <taxon>Bacillati</taxon>
        <taxon>Actinomycetota</taxon>
        <taxon>Actinomycetes</taxon>
        <taxon>Actinomycetales</taxon>
        <taxon>Actinomycetaceae</taxon>
        <taxon>Winkia</taxon>
    </lineage>
</organism>
<dbReference type="InterPro" id="IPR027417">
    <property type="entry name" value="P-loop_NTPase"/>
</dbReference>
<feature type="domain" description="ABC transmembrane type-1" evidence="11">
    <location>
        <begin position="18"/>
        <end position="300"/>
    </location>
</feature>
<evidence type="ECO:0000313" key="13">
    <source>
        <dbReference type="Proteomes" id="UP001211044"/>
    </source>
</evidence>
<protein>
    <submittedName>
        <fullName evidence="12">ABC transporter ATP-binding protein</fullName>
    </submittedName>
</protein>
<dbReference type="SUPFAM" id="SSF52540">
    <property type="entry name" value="P-loop containing nucleoside triphosphate hydrolases"/>
    <property type="match status" value="1"/>
</dbReference>
<dbReference type="InterPro" id="IPR011527">
    <property type="entry name" value="ABC1_TM_dom"/>
</dbReference>
<feature type="transmembrane region" description="Helical" evidence="9">
    <location>
        <begin position="280"/>
        <end position="298"/>
    </location>
</feature>
<evidence type="ECO:0000256" key="9">
    <source>
        <dbReference type="SAM" id="Phobius"/>
    </source>
</evidence>
<dbReference type="PANTHER" id="PTHR43394:SF1">
    <property type="entry name" value="ATP-BINDING CASSETTE SUB-FAMILY B MEMBER 10, MITOCHONDRIAL"/>
    <property type="match status" value="1"/>
</dbReference>
<keyword evidence="5" id="KW-0547">Nucleotide-binding</keyword>
<dbReference type="Gene3D" id="1.20.1560.10">
    <property type="entry name" value="ABC transporter type 1, transmembrane domain"/>
    <property type="match status" value="1"/>
</dbReference>
<keyword evidence="6 12" id="KW-0067">ATP-binding</keyword>
<keyword evidence="2" id="KW-0813">Transport</keyword>
<dbReference type="PROSITE" id="PS50929">
    <property type="entry name" value="ABC_TM1F"/>
    <property type="match status" value="1"/>
</dbReference>
<feature type="transmembrane region" description="Helical" evidence="9">
    <location>
        <begin position="237"/>
        <end position="260"/>
    </location>
</feature>
<dbReference type="PROSITE" id="PS00211">
    <property type="entry name" value="ABC_TRANSPORTER_1"/>
    <property type="match status" value="1"/>
</dbReference>
<evidence type="ECO:0000256" key="7">
    <source>
        <dbReference type="ARBA" id="ARBA00022989"/>
    </source>
</evidence>
<accession>A0AB38XQ45</accession>
<evidence type="ECO:0000256" key="5">
    <source>
        <dbReference type="ARBA" id="ARBA00022741"/>
    </source>
</evidence>
<evidence type="ECO:0000256" key="1">
    <source>
        <dbReference type="ARBA" id="ARBA00004651"/>
    </source>
</evidence>
<dbReference type="InterPro" id="IPR039421">
    <property type="entry name" value="Type_1_exporter"/>
</dbReference>
<evidence type="ECO:0000256" key="2">
    <source>
        <dbReference type="ARBA" id="ARBA00022448"/>
    </source>
</evidence>
<evidence type="ECO:0000256" key="6">
    <source>
        <dbReference type="ARBA" id="ARBA00022840"/>
    </source>
</evidence>
<dbReference type="RefSeq" id="WP_004806528.1">
    <property type="nucleotide sequence ID" value="NZ_CP116394.1"/>
</dbReference>
<dbReference type="InterPro" id="IPR017871">
    <property type="entry name" value="ABC_transporter-like_CS"/>
</dbReference>